<dbReference type="Proteomes" id="UP000604046">
    <property type="component" value="Unassembled WGS sequence"/>
</dbReference>
<feature type="compositionally biased region" description="Basic and acidic residues" evidence="1">
    <location>
        <begin position="475"/>
        <end position="491"/>
    </location>
</feature>
<dbReference type="AlphaFoldDB" id="A0A812H2X9"/>
<evidence type="ECO:0000313" key="4">
    <source>
        <dbReference type="EMBL" id="CAE6940215.1"/>
    </source>
</evidence>
<dbReference type="InterPro" id="IPR029058">
    <property type="entry name" value="AB_hydrolase_fold"/>
</dbReference>
<feature type="chain" id="PRO_5032601674" description="CRAL-TRIO domain-containing protein" evidence="2">
    <location>
        <begin position="28"/>
        <end position="686"/>
    </location>
</feature>
<dbReference type="EMBL" id="CAJNDS010000062">
    <property type="protein sequence ID" value="CAE6940215.1"/>
    <property type="molecule type" value="Genomic_DNA"/>
</dbReference>
<protein>
    <recommendedName>
        <fullName evidence="3">CRAL-TRIO domain-containing protein</fullName>
    </recommendedName>
</protein>
<evidence type="ECO:0000256" key="2">
    <source>
        <dbReference type="SAM" id="SignalP"/>
    </source>
</evidence>
<dbReference type="SUPFAM" id="SSF52087">
    <property type="entry name" value="CRAL/TRIO domain"/>
    <property type="match status" value="1"/>
</dbReference>
<comment type="caution">
    <text evidence="4">The sequence shown here is derived from an EMBL/GenBank/DDBJ whole genome shotgun (WGS) entry which is preliminary data.</text>
</comment>
<dbReference type="Pfam" id="PF00650">
    <property type="entry name" value="CRAL_TRIO"/>
    <property type="match status" value="1"/>
</dbReference>
<evidence type="ECO:0000256" key="1">
    <source>
        <dbReference type="SAM" id="MobiDB-lite"/>
    </source>
</evidence>
<keyword evidence="2" id="KW-0732">Signal</keyword>
<dbReference type="PROSITE" id="PS50191">
    <property type="entry name" value="CRAL_TRIO"/>
    <property type="match status" value="1"/>
</dbReference>
<gene>
    <name evidence="4" type="ORF">SNAT2548_LOCUS1183</name>
</gene>
<organism evidence="4 5">
    <name type="scientific">Symbiodinium natans</name>
    <dbReference type="NCBI Taxonomy" id="878477"/>
    <lineage>
        <taxon>Eukaryota</taxon>
        <taxon>Sar</taxon>
        <taxon>Alveolata</taxon>
        <taxon>Dinophyceae</taxon>
        <taxon>Suessiales</taxon>
        <taxon>Symbiodiniaceae</taxon>
        <taxon>Symbiodinium</taxon>
    </lineage>
</organism>
<evidence type="ECO:0000259" key="3">
    <source>
        <dbReference type="PROSITE" id="PS50191"/>
    </source>
</evidence>
<feature type="domain" description="CRAL-TRIO" evidence="3">
    <location>
        <begin position="539"/>
        <end position="686"/>
    </location>
</feature>
<keyword evidence="5" id="KW-1185">Reference proteome</keyword>
<dbReference type="Gene3D" id="3.40.525.10">
    <property type="entry name" value="CRAL-TRIO lipid binding domain"/>
    <property type="match status" value="1"/>
</dbReference>
<sequence length="686" mass="75080">MPAGRSPCPLKHRACCYVLLLSALVSGEPESGPARCRLEQGSCAMREMPRDTTTLVVPGSQSRCIFSNVESEYAFQVIPGDTDKLLVFFQGGGACFNDASTQTAPPCLSHLVVQPLVGIFDREHPANPYRKYTIVHINYCSGDLHIGDVVRWYLDAAGQRVEQKGFVNALSAINWARRNVGNVDGMLSSLVIAGSSTGALGAQIWAATLLGSFRYQAAAVLSDSALGIFPEHAQGPLLAGFGLCKTGLLDPSPGLKTRCLSQQLTMQDVVHQLSSDHPHVAIAAITSQQDVMQIRFYNAVCMANMMTERATAADWESKLMDTLESYNKHPAFVTYLISGGSNYFLPVKELFTTNLRGKKNDIPSSGLLLTDWLQNLPVLPGQSISSQCSECAPALRSKTFTAPTARLQQTVPMEIKSRDLPKEKDSKHLPSIHVTPPALESPWWSNLYYTALLLTAGVLSLGDFPVGLGSRRRPPLEDNHWPQVKRHEPSVKVHHSVSDGGGEHQGILTGRLSYFARNFAYLSDLNPIVADGNFVPKHAGDKDSEKLMKEVSEEEMTEFFIYAREVNSAMAELRTRATGHVCRLISANDLTGVSKFPDQSFQNALTGSAKRAVTLYPGYSGPTVLLNLPWLARMLVSILTPLFPGAVREKIKFARGPMAYMKDLEDVIKEPTRGMFVDDLQAVLNS</sequence>
<evidence type="ECO:0000313" key="5">
    <source>
        <dbReference type="Proteomes" id="UP000604046"/>
    </source>
</evidence>
<dbReference type="InterPro" id="IPR001251">
    <property type="entry name" value="CRAL-TRIO_dom"/>
</dbReference>
<dbReference type="InterPro" id="IPR036865">
    <property type="entry name" value="CRAL-TRIO_dom_sf"/>
</dbReference>
<name>A0A812H2X9_9DINO</name>
<feature type="region of interest" description="Disordered" evidence="1">
    <location>
        <begin position="475"/>
        <end position="502"/>
    </location>
</feature>
<accession>A0A812H2X9</accession>
<reference evidence="4" key="1">
    <citation type="submission" date="2021-02" db="EMBL/GenBank/DDBJ databases">
        <authorList>
            <person name="Dougan E. K."/>
            <person name="Rhodes N."/>
            <person name="Thang M."/>
            <person name="Chan C."/>
        </authorList>
    </citation>
    <scope>NUCLEOTIDE SEQUENCE</scope>
</reference>
<dbReference type="SUPFAM" id="SSF53474">
    <property type="entry name" value="alpha/beta-Hydrolases"/>
    <property type="match status" value="1"/>
</dbReference>
<dbReference type="Gene3D" id="3.40.50.1820">
    <property type="entry name" value="alpha/beta hydrolase"/>
    <property type="match status" value="1"/>
</dbReference>
<feature type="signal peptide" evidence="2">
    <location>
        <begin position="1"/>
        <end position="27"/>
    </location>
</feature>
<dbReference type="OrthoDB" id="2015280at2759"/>
<proteinExistence type="predicted"/>